<dbReference type="EMBL" id="AZCV01000001">
    <property type="protein sequence ID" value="KRK38581.1"/>
    <property type="molecule type" value="Genomic_DNA"/>
</dbReference>
<dbReference type="InterPro" id="IPR001162">
    <property type="entry name" value="UvrC_RNase_H_dom"/>
</dbReference>
<dbReference type="Pfam" id="PF01541">
    <property type="entry name" value="GIY-YIG"/>
    <property type="match status" value="1"/>
</dbReference>
<dbReference type="PATRIC" id="fig|1423722.3.peg.272"/>
<reference evidence="10 11" key="1">
    <citation type="journal article" date="2015" name="Genome Announc.">
        <title>Expanding the biotechnology potential of lactobacilli through comparative genomics of 213 strains and associated genera.</title>
        <authorList>
            <person name="Sun Z."/>
            <person name="Harris H.M."/>
            <person name="McCann A."/>
            <person name="Guo C."/>
            <person name="Argimon S."/>
            <person name="Zhang W."/>
            <person name="Yang X."/>
            <person name="Jeffery I.B."/>
            <person name="Cooney J.C."/>
            <person name="Kagawa T.F."/>
            <person name="Liu W."/>
            <person name="Song Y."/>
            <person name="Salvetti E."/>
            <person name="Wrobel A."/>
            <person name="Rasinkangas P."/>
            <person name="Parkhill J."/>
            <person name="Rea M.C."/>
            <person name="O'Sullivan O."/>
            <person name="Ritari J."/>
            <person name="Douillard F.P."/>
            <person name="Paul Ross R."/>
            <person name="Yang R."/>
            <person name="Briner A.E."/>
            <person name="Felis G.E."/>
            <person name="de Vos W.M."/>
            <person name="Barrangou R."/>
            <person name="Klaenhammer T.R."/>
            <person name="Caufield P.W."/>
            <person name="Cui Y."/>
            <person name="Zhang H."/>
            <person name="O'Toole P.W."/>
        </authorList>
    </citation>
    <scope>NUCLEOTIDE SEQUENCE [LARGE SCALE GENOMIC DNA]</scope>
    <source>
        <strain evidence="10 11">DSM 20534</strain>
    </source>
</reference>
<dbReference type="InterPro" id="IPR010994">
    <property type="entry name" value="RuvA_2-like"/>
</dbReference>
<evidence type="ECO:0000256" key="5">
    <source>
        <dbReference type="ARBA" id="ARBA00023204"/>
    </source>
</evidence>
<evidence type="ECO:0000256" key="2">
    <source>
        <dbReference type="ARBA" id="ARBA00022763"/>
    </source>
</evidence>
<dbReference type="SMART" id="SM00465">
    <property type="entry name" value="GIYc"/>
    <property type="match status" value="1"/>
</dbReference>
<evidence type="ECO:0000256" key="1">
    <source>
        <dbReference type="ARBA" id="ARBA00022490"/>
    </source>
</evidence>
<comment type="function">
    <text evidence="6">The UvrABC repair system catalyzes the recognition and processing of DNA lesions. UvrC both incises the 5' and 3' sides of the lesion. The N-terminal half is responsible for the 3' incision and the C-terminal half is responsible for the 5' incision.</text>
</comment>
<keyword evidence="1 6" id="KW-0963">Cytoplasm</keyword>
<accession>A0A0R1GWT3</accession>
<dbReference type="InterPro" id="IPR038476">
    <property type="entry name" value="UvrC_RNase_H_dom_sf"/>
</dbReference>
<dbReference type="GO" id="GO:0006289">
    <property type="term" value="P:nucleotide-excision repair"/>
    <property type="evidence" value="ECO:0007669"/>
    <property type="project" value="UniProtKB-UniRule"/>
</dbReference>
<dbReference type="HAMAP" id="MF_00203">
    <property type="entry name" value="UvrC"/>
    <property type="match status" value="1"/>
</dbReference>
<dbReference type="NCBIfam" id="TIGR00194">
    <property type="entry name" value="uvrC"/>
    <property type="match status" value="1"/>
</dbReference>
<evidence type="ECO:0000256" key="4">
    <source>
        <dbReference type="ARBA" id="ARBA00022881"/>
    </source>
</evidence>
<dbReference type="InterPro" id="IPR047296">
    <property type="entry name" value="GIY-YIG_UvrC_Cho"/>
</dbReference>
<organism evidence="10 11">
    <name type="scientific">Amylolactobacillus amylotrophicus DSM 20534</name>
    <dbReference type="NCBI Taxonomy" id="1423722"/>
    <lineage>
        <taxon>Bacteria</taxon>
        <taxon>Bacillati</taxon>
        <taxon>Bacillota</taxon>
        <taxon>Bacilli</taxon>
        <taxon>Lactobacillales</taxon>
        <taxon>Lactobacillaceae</taxon>
        <taxon>Amylolactobacillus</taxon>
    </lineage>
</organism>
<dbReference type="SUPFAM" id="SSF47781">
    <property type="entry name" value="RuvA domain 2-like"/>
    <property type="match status" value="1"/>
</dbReference>
<keyword evidence="5 6" id="KW-0234">DNA repair</keyword>
<dbReference type="GO" id="GO:0003677">
    <property type="term" value="F:DNA binding"/>
    <property type="evidence" value="ECO:0007669"/>
    <property type="project" value="UniProtKB-UniRule"/>
</dbReference>
<evidence type="ECO:0000313" key="11">
    <source>
        <dbReference type="Proteomes" id="UP000050909"/>
    </source>
</evidence>
<dbReference type="Gene3D" id="3.30.420.340">
    <property type="entry name" value="UvrC, RNAse H endonuclease domain"/>
    <property type="match status" value="1"/>
</dbReference>
<dbReference type="Pfam" id="PF14520">
    <property type="entry name" value="HHH_5"/>
    <property type="match status" value="1"/>
</dbReference>
<dbReference type="GO" id="GO:0009432">
    <property type="term" value="P:SOS response"/>
    <property type="evidence" value="ECO:0007669"/>
    <property type="project" value="UniProtKB-UniRule"/>
</dbReference>
<dbReference type="Pfam" id="PF08459">
    <property type="entry name" value="UvrC_RNaseH_dom"/>
    <property type="match status" value="1"/>
</dbReference>
<dbReference type="PROSITE" id="PS50164">
    <property type="entry name" value="GIY_YIG"/>
    <property type="match status" value="1"/>
</dbReference>
<dbReference type="InterPro" id="IPR001943">
    <property type="entry name" value="UVR_dom"/>
</dbReference>
<comment type="subunit">
    <text evidence="6">Interacts with UvrB in an incision complex.</text>
</comment>
<gene>
    <name evidence="6" type="primary">uvrC</name>
    <name evidence="10" type="ORF">FC62_GL000268</name>
</gene>
<dbReference type="Pfam" id="PF02151">
    <property type="entry name" value="UVR"/>
    <property type="match status" value="1"/>
</dbReference>
<dbReference type="FunFam" id="3.40.1440.10:FF:000001">
    <property type="entry name" value="UvrABC system protein C"/>
    <property type="match status" value="1"/>
</dbReference>
<dbReference type="PANTHER" id="PTHR30562:SF1">
    <property type="entry name" value="UVRABC SYSTEM PROTEIN C"/>
    <property type="match status" value="1"/>
</dbReference>
<sequence>MFAFFVFLNKIRQSENRKEGVTNLASQHIEHKLSLLPDLPGCYLMKDLNSKIIYVGKAKNLKNRVRSYFKSAHEGKTAHLVSEIVDFETIVTSSDKEAFLLEITLIQKHKPYYNIKLKQGTGYPYIKITNERDPKSEITSYIKKDGGYYFGPYPNVYAAQETLHFLQKVYPLRRCAGHLGRPCLYYHMGQCLGACFKEVPVEEYAKQIKKIKSFLNGNVAEVKRKLTTEMAKAAQELRFERAGEIRNQLHYIEVTVEKQKIISNDHTPRDIFNFYVDKGWMSIQIFFLRQTKLLKREKRLFALADDTDPIEEFSSFILQFYNQKNHVLPKEVLVPKGLENGTLGEILQVPVHTPSRGQKIALLDMAKENAQLVLEEKFRLLELDNRKTLGAQEELFAALGVPYGHTIEAFDHSHIQGTDPVSAMVVYTDGEPDKSHYRKFKLKGEYEHQQGADEAANTREVIRRRYTRLLKEHAEMPALILMDGGVIEVNAARDVLVNELGLDIPLAGMVKNNKHKTAELIFGEPLAVVQLDAKSQAFYLIQRIQEEVHRFAITFHRQSRSKNALSSKLESIKGIGPKTRTKLLKEFGSMKKIKEASVSDLQEAGLTLPQAQTIKLTL</sequence>
<comment type="subcellular location">
    <subcellularLocation>
        <location evidence="6">Cytoplasm</location>
    </subcellularLocation>
</comment>
<dbReference type="Pfam" id="PF22920">
    <property type="entry name" value="UvrC_RNaseH"/>
    <property type="match status" value="1"/>
</dbReference>
<dbReference type="AlphaFoldDB" id="A0A0R1GWT3"/>
<dbReference type="Proteomes" id="UP000050909">
    <property type="component" value="Unassembled WGS sequence"/>
</dbReference>
<dbReference type="InterPro" id="IPR035901">
    <property type="entry name" value="GIY-YIG_endonuc_sf"/>
</dbReference>
<feature type="domain" description="UVR" evidence="7">
    <location>
        <begin position="220"/>
        <end position="255"/>
    </location>
</feature>
<keyword evidence="6" id="KW-0742">SOS response</keyword>
<dbReference type="GO" id="GO:0005737">
    <property type="term" value="C:cytoplasm"/>
    <property type="evidence" value="ECO:0007669"/>
    <property type="project" value="UniProtKB-SubCell"/>
</dbReference>
<dbReference type="PROSITE" id="PS50151">
    <property type="entry name" value="UVR"/>
    <property type="match status" value="1"/>
</dbReference>
<evidence type="ECO:0000259" key="9">
    <source>
        <dbReference type="PROSITE" id="PS50165"/>
    </source>
</evidence>
<dbReference type="InterPro" id="IPR036876">
    <property type="entry name" value="UVR_dom_sf"/>
</dbReference>
<name>A0A0R1GWT3_9LACO</name>
<keyword evidence="2 6" id="KW-0227">DNA damage</keyword>
<dbReference type="Gene3D" id="4.10.860.10">
    <property type="entry name" value="UVR domain"/>
    <property type="match status" value="1"/>
</dbReference>
<feature type="domain" description="UvrC family homology region profile" evidence="9">
    <location>
        <begin position="271"/>
        <end position="496"/>
    </location>
</feature>
<proteinExistence type="inferred from homology"/>
<comment type="caution">
    <text evidence="10">The sequence shown here is derived from an EMBL/GenBank/DDBJ whole genome shotgun (WGS) entry which is preliminary data.</text>
</comment>
<dbReference type="InterPro" id="IPR050066">
    <property type="entry name" value="UvrABC_protein_C"/>
</dbReference>
<keyword evidence="4 6" id="KW-0267">Excision nuclease</keyword>
<dbReference type="PROSITE" id="PS50165">
    <property type="entry name" value="UVRC"/>
    <property type="match status" value="1"/>
</dbReference>
<dbReference type="GO" id="GO:0009381">
    <property type="term" value="F:excinuclease ABC activity"/>
    <property type="evidence" value="ECO:0007669"/>
    <property type="project" value="UniProtKB-UniRule"/>
</dbReference>
<comment type="similarity">
    <text evidence="6">Belongs to the UvrC family.</text>
</comment>
<dbReference type="PANTHER" id="PTHR30562">
    <property type="entry name" value="UVRC/OXIDOREDUCTASE"/>
    <property type="match status" value="1"/>
</dbReference>
<evidence type="ECO:0000313" key="10">
    <source>
        <dbReference type="EMBL" id="KRK38581.1"/>
    </source>
</evidence>
<evidence type="ECO:0000256" key="3">
    <source>
        <dbReference type="ARBA" id="ARBA00022769"/>
    </source>
</evidence>
<dbReference type="GO" id="GO:0009380">
    <property type="term" value="C:excinuclease repair complex"/>
    <property type="evidence" value="ECO:0007669"/>
    <property type="project" value="InterPro"/>
</dbReference>
<dbReference type="SUPFAM" id="SSF82771">
    <property type="entry name" value="GIY-YIG endonuclease"/>
    <property type="match status" value="1"/>
</dbReference>
<evidence type="ECO:0000259" key="7">
    <source>
        <dbReference type="PROSITE" id="PS50151"/>
    </source>
</evidence>
<dbReference type="Gene3D" id="3.40.1440.10">
    <property type="entry name" value="GIY-YIG endonuclease"/>
    <property type="match status" value="1"/>
</dbReference>
<keyword evidence="11" id="KW-1185">Reference proteome</keyword>
<keyword evidence="3 6" id="KW-0228">DNA excision</keyword>
<dbReference type="CDD" id="cd10434">
    <property type="entry name" value="GIY-YIG_UvrC_Cho"/>
    <property type="match status" value="1"/>
</dbReference>
<dbReference type="InterPro" id="IPR004791">
    <property type="entry name" value="UvrC"/>
</dbReference>
<feature type="domain" description="GIY-YIG" evidence="8">
    <location>
        <begin position="38"/>
        <end position="115"/>
    </location>
</feature>
<dbReference type="SUPFAM" id="SSF46600">
    <property type="entry name" value="C-terminal UvrC-binding domain of UvrB"/>
    <property type="match status" value="1"/>
</dbReference>
<evidence type="ECO:0000256" key="6">
    <source>
        <dbReference type="HAMAP-Rule" id="MF_00203"/>
    </source>
</evidence>
<evidence type="ECO:0000259" key="8">
    <source>
        <dbReference type="PROSITE" id="PS50164"/>
    </source>
</evidence>
<dbReference type="Gene3D" id="1.10.150.20">
    <property type="entry name" value="5' to 3' exonuclease, C-terminal subdomain"/>
    <property type="match status" value="1"/>
</dbReference>
<dbReference type="InterPro" id="IPR000305">
    <property type="entry name" value="GIY-YIG_endonuc"/>
</dbReference>
<protein>
    <recommendedName>
        <fullName evidence="6">UvrABC system protein C</fullName>
        <shortName evidence="6">Protein UvrC</shortName>
    </recommendedName>
    <alternativeName>
        <fullName evidence="6">Excinuclease ABC subunit C</fullName>
    </alternativeName>
</protein>